<dbReference type="GeneID" id="42305690"/>
<organism evidence="3 4">
    <name type="scientific">Aneurinibacillus migulanus</name>
    <name type="common">Bacillus migulanus</name>
    <dbReference type="NCBI Taxonomy" id="47500"/>
    <lineage>
        <taxon>Bacteria</taxon>
        <taxon>Bacillati</taxon>
        <taxon>Bacillota</taxon>
        <taxon>Bacilli</taxon>
        <taxon>Bacillales</taxon>
        <taxon>Paenibacillaceae</taxon>
        <taxon>Aneurinibacillus group</taxon>
        <taxon>Aneurinibacillus</taxon>
    </lineage>
</organism>
<feature type="transmembrane region" description="Helical" evidence="1">
    <location>
        <begin position="192"/>
        <end position="213"/>
    </location>
</feature>
<evidence type="ECO:0000256" key="1">
    <source>
        <dbReference type="SAM" id="Phobius"/>
    </source>
</evidence>
<evidence type="ECO:0000313" key="4">
    <source>
        <dbReference type="Proteomes" id="UP000182836"/>
    </source>
</evidence>
<feature type="domain" description="DUF418" evidence="2">
    <location>
        <begin position="179"/>
        <end position="337"/>
    </location>
</feature>
<feature type="transmembrane region" description="Helical" evidence="1">
    <location>
        <begin position="161"/>
        <end position="180"/>
    </location>
</feature>
<feature type="transmembrane region" description="Helical" evidence="1">
    <location>
        <begin position="62"/>
        <end position="78"/>
    </location>
</feature>
<evidence type="ECO:0000313" key="3">
    <source>
        <dbReference type="EMBL" id="SDK56584.1"/>
    </source>
</evidence>
<dbReference type="PANTHER" id="PTHR30590">
    <property type="entry name" value="INNER MEMBRANE PROTEIN"/>
    <property type="match status" value="1"/>
</dbReference>
<dbReference type="InterPro" id="IPR007349">
    <property type="entry name" value="DUF418"/>
</dbReference>
<reference evidence="3 4" key="1">
    <citation type="submission" date="2016-10" db="EMBL/GenBank/DDBJ databases">
        <authorList>
            <person name="de Groot N.N."/>
        </authorList>
    </citation>
    <scope>NUCLEOTIDE SEQUENCE [LARGE SCALE GENOMIC DNA]</scope>
    <source>
        <strain evidence="3 4">DSM 2895</strain>
    </source>
</reference>
<dbReference type="EMBL" id="FNED01000073">
    <property type="protein sequence ID" value="SDK56584.1"/>
    <property type="molecule type" value="Genomic_DNA"/>
</dbReference>
<evidence type="ECO:0000259" key="2">
    <source>
        <dbReference type="Pfam" id="PF04235"/>
    </source>
</evidence>
<dbReference type="OrthoDB" id="9807744at2"/>
<keyword evidence="1" id="KW-1133">Transmembrane helix</keyword>
<feature type="transmembrane region" description="Helical" evidence="1">
    <location>
        <begin position="301"/>
        <end position="319"/>
    </location>
</feature>
<sequence length="368" mass="43055">MDLKSIYKDERNTSIDIIRGVALFGILLVNMPSFDRNHFGASYLGIDAFIRLLYDLFIQQKFYPIFSFLFGLGFYIFMSRAEYRGQQNIYFLFTRRLLVLLLFGIIHQMMWQGDILKEYAIYGFILIPFYRRRTRTILLFTFVLTLVYLIMMNKIDIGIHFDPMFSMPILIMLLLGVYAGKKQILINISNNLNLIYSIQIVSFVISIPALYAILREFLFRPEDSFAFVDSEIVAFSAIPLSIFYISTFILLLERKFFLRILKPFGYVGRMSLTNYLLQTLIGLTLVKIFKMNLNASMIKDLFLAVIIYGVQIGLSFLWIRKFQYGPLEKLWRFLTYSPIFGAATRKNRGQTISNVEPINNKQTKNNKV</sequence>
<dbReference type="PANTHER" id="PTHR30590:SF3">
    <property type="entry name" value="HYPOTHETICAL MEMBRANE SPANNING PROTEIN"/>
    <property type="match status" value="1"/>
</dbReference>
<feature type="transmembrane region" description="Helical" evidence="1">
    <location>
        <begin position="233"/>
        <end position="252"/>
    </location>
</feature>
<keyword evidence="1" id="KW-0812">Transmembrane</keyword>
<feature type="transmembrane region" description="Helical" evidence="1">
    <location>
        <begin position="115"/>
        <end position="130"/>
    </location>
</feature>
<proteinExistence type="predicted"/>
<keyword evidence="1" id="KW-0472">Membrane</keyword>
<dbReference type="AlphaFoldDB" id="A0A1G9CYT5"/>
<feature type="transmembrane region" description="Helical" evidence="1">
    <location>
        <begin position="90"/>
        <end position="109"/>
    </location>
</feature>
<gene>
    <name evidence="3" type="ORF">SAMN04487909_1736</name>
</gene>
<feature type="transmembrane region" description="Helical" evidence="1">
    <location>
        <begin position="12"/>
        <end position="31"/>
    </location>
</feature>
<dbReference type="Proteomes" id="UP000182836">
    <property type="component" value="Unassembled WGS sequence"/>
</dbReference>
<dbReference type="RefSeq" id="WP_052811819.1">
    <property type="nucleotide sequence ID" value="NZ_BJOA01000322.1"/>
</dbReference>
<name>A0A1G9CYT5_ANEMI</name>
<dbReference type="InterPro" id="IPR052529">
    <property type="entry name" value="Bact_Transport_Assoc"/>
</dbReference>
<dbReference type="Pfam" id="PF04235">
    <property type="entry name" value="DUF418"/>
    <property type="match status" value="1"/>
</dbReference>
<feature type="transmembrane region" description="Helical" evidence="1">
    <location>
        <begin position="272"/>
        <end position="289"/>
    </location>
</feature>
<protein>
    <recommendedName>
        <fullName evidence="2">DUF418 domain-containing protein</fullName>
    </recommendedName>
</protein>
<accession>A0A1G9CYT5</accession>
<feature type="transmembrane region" description="Helical" evidence="1">
    <location>
        <begin position="137"/>
        <end position="155"/>
    </location>
</feature>